<evidence type="ECO:0000256" key="1">
    <source>
        <dbReference type="ARBA" id="ARBA00023125"/>
    </source>
</evidence>
<reference evidence="4 5" key="1">
    <citation type="submission" date="2015-09" db="EMBL/GenBank/DDBJ databases">
        <authorList>
            <consortium name="Pathogen Informatics"/>
        </authorList>
    </citation>
    <scope>NUCLEOTIDE SEQUENCE [LARGE SCALE GENOMIC DNA]</scope>
    <source>
        <strain evidence="4 5">2789STDY5834858</strain>
    </source>
</reference>
<comment type="caution">
    <text evidence="4">The sequence shown here is derived from an EMBL/GenBank/DDBJ whole genome shotgun (WGS) entry which is preliminary data.</text>
</comment>
<keyword evidence="5" id="KW-1185">Reference proteome</keyword>
<dbReference type="RefSeq" id="WP_055257707.1">
    <property type="nucleotide sequence ID" value="NZ_CABIXL010000002.1"/>
</dbReference>
<dbReference type="InterPro" id="IPR050624">
    <property type="entry name" value="HTH-type_Tx_Regulator"/>
</dbReference>
<dbReference type="InterPro" id="IPR001647">
    <property type="entry name" value="HTH_TetR"/>
</dbReference>
<dbReference type="InterPro" id="IPR009057">
    <property type="entry name" value="Homeodomain-like_sf"/>
</dbReference>
<keyword evidence="4" id="KW-0808">Transferase</keyword>
<dbReference type="EMBL" id="CYZR01000002">
    <property type="protein sequence ID" value="CUN64011.1"/>
    <property type="molecule type" value="Genomic_DNA"/>
</dbReference>
<proteinExistence type="predicted"/>
<feature type="domain" description="HTH tetR-type" evidence="3">
    <location>
        <begin position="5"/>
        <end position="65"/>
    </location>
</feature>
<evidence type="ECO:0000313" key="4">
    <source>
        <dbReference type="EMBL" id="CUN64011.1"/>
    </source>
</evidence>
<name>A0ABM9UNG9_SARVE</name>
<protein>
    <submittedName>
        <fullName evidence="4">Probable dihydroxyacetone kinase regulator</fullName>
    </submittedName>
</protein>
<dbReference type="Proteomes" id="UP000095488">
    <property type="component" value="Unassembled WGS sequence"/>
</dbReference>
<feature type="DNA-binding region" description="H-T-H motif" evidence="2">
    <location>
        <begin position="28"/>
        <end position="47"/>
    </location>
</feature>
<dbReference type="SUPFAM" id="SSF46689">
    <property type="entry name" value="Homeodomain-like"/>
    <property type="match status" value="1"/>
</dbReference>
<organism evidence="4 5">
    <name type="scientific">Sarcina ventriculi</name>
    <name type="common">Clostridium ventriculi</name>
    <dbReference type="NCBI Taxonomy" id="1267"/>
    <lineage>
        <taxon>Bacteria</taxon>
        <taxon>Bacillati</taxon>
        <taxon>Bacillota</taxon>
        <taxon>Clostridia</taxon>
        <taxon>Eubacteriales</taxon>
        <taxon>Clostridiaceae</taxon>
        <taxon>Sarcina</taxon>
    </lineage>
</organism>
<keyword evidence="4" id="KW-0418">Kinase</keyword>
<accession>A0ABM9UNG9</accession>
<keyword evidence="1 2" id="KW-0238">DNA-binding</keyword>
<evidence type="ECO:0000313" key="5">
    <source>
        <dbReference type="Proteomes" id="UP000095488"/>
    </source>
</evidence>
<evidence type="ECO:0000256" key="2">
    <source>
        <dbReference type="PROSITE-ProRule" id="PRU00335"/>
    </source>
</evidence>
<dbReference type="Gene3D" id="1.10.357.10">
    <property type="entry name" value="Tetracycline Repressor, domain 2"/>
    <property type="match status" value="1"/>
</dbReference>
<dbReference type="PANTHER" id="PTHR43479">
    <property type="entry name" value="ACREF/ENVCD OPERON REPRESSOR-RELATED"/>
    <property type="match status" value="1"/>
</dbReference>
<sequence length="179" mass="21677">MSKKQLTKEYIIQSLFILMKTKDYSDITIQDITNKAGVNRSTYYRNFSCKENIIETFFNKIMDDYLEEYKCMKNNSIKTYLYTLFKHFYNYKSELLLIDKNNLTYIFLNVLNNYFNKIYNLAETNLEMRYELYYHIGGIYSNYKLWFSRGMKETPEKLADIVYSTIKKELSPYLLESNK</sequence>
<dbReference type="PANTHER" id="PTHR43479:SF11">
    <property type="entry name" value="ACREF_ENVCD OPERON REPRESSOR-RELATED"/>
    <property type="match status" value="1"/>
</dbReference>
<evidence type="ECO:0000259" key="3">
    <source>
        <dbReference type="PROSITE" id="PS50977"/>
    </source>
</evidence>
<dbReference type="Pfam" id="PF00440">
    <property type="entry name" value="TetR_N"/>
    <property type="match status" value="1"/>
</dbReference>
<gene>
    <name evidence="4" type="ORF">ERS852473_00714</name>
</gene>
<dbReference type="PROSITE" id="PS50977">
    <property type="entry name" value="HTH_TETR_2"/>
    <property type="match status" value="1"/>
</dbReference>
<dbReference type="GO" id="GO:0016301">
    <property type="term" value="F:kinase activity"/>
    <property type="evidence" value="ECO:0007669"/>
    <property type="project" value="UniProtKB-KW"/>
</dbReference>